<protein>
    <submittedName>
        <fullName evidence="1">Uncharacterized protein</fullName>
    </submittedName>
</protein>
<gene>
    <name evidence="1" type="ORF">CA85_46270</name>
</gene>
<sequence>MGALQLVVSSATEKISQNSPLIDHAMLTGNRQEATVSWETGPWKTGLVASLTRRVTRTARSLKEAGFAAELRTTANPTA</sequence>
<evidence type="ECO:0000313" key="2">
    <source>
        <dbReference type="Proteomes" id="UP000318053"/>
    </source>
</evidence>
<accession>A0A5C5X1K5</accession>
<proteinExistence type="predicted"/>
<name>A0A5C5X1K5_9BACT</name>
<organism evidence="1 2">
    <name type="scientific">Allorhodopirellula solitaria</name>
    <dbReference type="NCBI Taxonomy" id="2527987"/>
    <lineage>
        <taxon>Bacteria</taxon>
        <taxon>Pseudomonadati</taxon>
        <taxon>Planctomycetota</taxon>
        <taxon>Planctomycetia</taxon>
        <taxon>Pirellulales</taxon>
        <taxon>Pirellulaceae</taxon>
        <taxon>Allorhodopirellula</taxon>
    </lineage>
</organism>
<dbReference type="AlphaFoldDB" id="A0A5C5X1K5"/>
<keyword evidence="2" id="KW-1185">Reference proteome</keyword>
<dbReference type="Proteomes" id="UP000318053">
    <property type="component" value="Unassembled WGS sequence"/>
</dbReference>
<evidence type="ECO:0000313" key="1">
    <source>
        <dbReference type="EMBL" id="TWT56035.1"/>
    </source>
</evidence>
<dbReference type="EMBL" id="SJPK01000018">
    <property type="protein sequence ID" value="TWT56035.1"/>
    <property type="molecule type" value="Genomic_DNA"/>
</dbReference>
<comment type="caution">
    <text evidence="1">The sequence shown here is derived from an EMBL/GenBank/DDBJ whole genome shotgun (WGS) entry which is preliminary data.</text>
</comment>
<reference evidence="1 2" key="1">
    <citation type="submission" date="2019-02" db="EMBL/GenBank/DDBJ databases">
        <title>Deep-cultivation of Planctomycetes and their phenomic and genomic characterization uncovers novel biology.</title>
        <authorList>
            <person name="Wiegand S."/>
            <person name="Jogler M."/>
            <person name="Boedeker C."/>
            <person name="Pinto D."/>
            <person name="Vollmers J."/>
            <person name="Rivas-Marin E."/>
            <person name="Kohn T."/>
            <person name="Peeters S.H."/>
            <person name="Heuer A."/>
            <person name="Rast P."/>
            <person name="Oberbeckmann S."/>
            <person name="Bunk B."/>
            <person name="Jeske O."/>
            <person name="Meyerdierks A."/>
            <person name="Storesund J.E."/>
            <person name="Kallscheuer N."/>
            <person name="Luecker S."/>
            <person name="Lage O.M."/>
            <person name="Pohl T."/>
            <person name="Merkel B.J."/>
            <person name="Hornburger P."/>
            <person name="Mueller R.-W."/>
            <person name="Bruemmer F."/>
            <person name="Labrenz M."/>
            <person name="Spormann A.M."/>
            <person name="Op Den Camp H."/>
            <person name="Overmann J."/>
            <person name="Amann R."/>
            <person name="Jetten M.S.M."/>
            <person name="Mascher T."/>
            <person name="Medema M.H."/>
            <person name="Devos D.P."/>
            <person name="Kaster A.-K."/>
            <person name="Ovreas L."/>
            <person name="Rohde M."/>
            <person name="Galperin M.Y."/>
            <person name="Jogler C."/>
        </authorList>
    </citation>
    <scope>NUCLEOTIDE SEQUENCE [LARGE SCALE GENOMIC DNA]</scope>
    <source>
        <strain evidence="1 2">CA85</strain>
    </source>
</reference>